<name>A0A382KF09_9ZZZZ</name>
<dbReference type="EMBL" id="UINC01080136">
    <property type="protein sequence ID" value="SVC22799.1"/>
    <property type="molecule type" value="Genomic_DNA"/>
</dbReference>
<proteinExistence type="predicted"/>
<organism evidence="1">
    <name type="scientific">marine metagenome</name>
    <dbReference type="NCBI Taxonomy" id="408172"/>
    <lineage>
        <taxon>unclassified sequences</taxon>
        <taxon>metagenomes</taxon>
        <taxon>ecological metagenomes</taxon>
    </lineage>
</organism>
<dbReference type="AlphaFoldDB" id="A0A382KF09"/>
<feature type="non-terminal residue" evidence="1">
    <location>
        <position position="1"/>
    </location>
</feature>
<evidence type="ECO:0000313" key="1">
    <source>
        <dbReference type="EMBL" id="SVC22799.1"/>
    </source>
</evidence>
<protein>
    <submittedName>
        <fullName evidence="1">Uncharacterized protein</fullName>
    </submittedName>
</protein>
<sequence length="43" mass="4976">VEKSMEKKITDRQPMRFQLGFISLEGLKAVQTIIQEQLVTEVL</sequence>
<reference evidence="1" key="1">
    <citation type="submission" date="2018-05" db="EMBL/GenBank/DDBJ databases">
        <authorList>
            <person name="Lanie J.A."/>
            <person name="Ng W.-L."/>
            <person name="Kazmierczak K.M."/>
            <person name="Andrzejewski T.M."/>
            <person name="Davidsen T.M."/>
            <person name="Wayne K.J."/>
            <person name="Tettelin H."/>
            <person name="Glass J.I."/>
            <person name="Rusch D."/>
            <person name="Podicherti R."/>
            <person name="Tsui H.-C.T."/>
            <person name="Winkler M.E."/>
        </authorList>
    </citation>
    <scope>NUCLEOTIDE SEQUENCE</scope>
</reference>
<accession>A0A382KF09</accession>
<gene>
    <name evidence="1" type="ORF">METZ01_LOCUS275653</name>
</gene>